<dbReference type="PROSITE" id="PS51257">
    <property type="entry name" value="PROKAR_LIPOPROTEIN"/>
    <property type="match status" value="1"/>
</dbReference>
<dbReference type="GO" id="GO:0044718">
    <property type="term" value="P:siderophore transmembrane transport"/>
    <property type="evidence" value="ECO:0007669"/>
    <property type="project" value="TreeGrafter"/>
</dbReference>
<dbReference type="GO" id="GO:0009279">
    <property type="term" value="C:cell outer membrane"/>
    <property type="evidence" value="ECO:0007669"/>
    <property type="project" value="UniProtKB-SubCell"/>
</dbReference>
<dbReference type="InterPro" id="IPR041700">
    <property type="entry name" value="OMP_b-brl_3"/>
</dbReference>
<dbReference type="PANTHER" id="PTHR30069:SF29">
    <property type="entry name" value="HEMOGLOBIN AND HEMOGLOBIN-HAPTOGLOBIN-BINDING PROTEIN 1-RELATED"/>
    <property type="match status" value="1"/>
</dbReference>
<dbReference type="InterPro" id="IPR012910">
    <property type="entry name" value="Plug_dom"/>
</dbReference>
<keyword evidence="3" id="KW-1134">Transmembrane beta strand</keyword>
<evidence type="ECO:0000256" key="9">
    <source>
        <dbReference type="SAM" id="SignalP"/>
    </source>
</evidence>
<feature type="chain" id="PRO_5031388705" description="Outer membrane receptor proteins, mostly Fe transport" evidence="9">
    <location>
        <begin position="23"/>
        <end position="776"/>
    </location>
</feature>
<dbReference type="Pfam" id="PF14905">
    <property type="entry name" value="OMP_b-brl_3"/>
    <property type="match status" value="1"/>
</dbReference>
<dbReference type="PANTHER" id="PTHR30069">
    <property type="entry name" value="TONB-DEPENDENT OUTER MEMBRANE RECEPTOR"/>
    <property type="match status" value="1"/>
</dbReference>
<feature type="domain" description="TonB-dependent receptor plug" evidence="10">
    <location>
        <begin position="135"/>
        <end position="200"/>
    </location>
</feature>
<evidence type="ECO:0000256" key="7">
    <source>
        <dbReference type="ARBA" id="ARBA00023237"/>
    </source>
</evidence>
<evidence type="ECO:0000313" key="12">
    <source>
        <dbReference type="EMBL" id="MBB3186653.1"/>
    </source>
</evidence>
<gene>
    <name evidence="12" type="ORF">FHX64_000816</name>
</gene>
<dbReference type="SUPFAM" id="SSF49464">
    <property type="entry name" value="Carboxypeptidase regulatory domain-like"/>
    <property type="match status" value="1"/>
</dbReference>
<evidence type="ECO:0000256" key="3">
    <source>
        <dbReference type="ARBA" id="ARBA00022452"/>
    </source>
</evidence>
<organism evidence="12 13">
    <name type="scientific">Microbacter margulisiae</name>
    <dbReference type="NCBI Taxonomy" id="1350067"/>
    <lineage>
        <taxon>Bacteria</taxon>
        <taxon>Pseudomonadati</taxon>
        <taxon>Bacteroidota</taxon>
        <taxon>Bacteroidia</taxon>
        <taxon>Bacteroidales</taxon>
        <taxon>Porphyromonadaceae</taxon>
        <taxon>Microbacter</taxon>
    </lineage>
</organism>
<proteinExistence type="predicted"/>
<dbReference type="InterPro" id="IPR036942">
    <property type="entry name" value="Beta-barrel_TonB_sf"/>
</dbReference>
<keyword evidence="7" id="KW-0998">Cell outer membrane</keyword>
<dbReference type="EMBL" id="JACHYB010000001">
    <property type="protein sequence ID" value="MBB3186653.1"/>
    <property type="molecule type" value="Genomic_DNA"/>
</dbReference>
<evidence type="ECO:0000313" key="13">
    <source>
        <dbReference type="Proteomes" id="UP000544222"/>
    </source>
</evidence>
<accession>A0A7W5DQ21</accession>
<keyword evidence="5 9" id="KW-0732">Signal</keyword>
<dbReference type="Gene3D" id="2.40.170.20">
    <property type="entry name" value="TonB-dependent receptor, beta-barrel domain"/>
    <property type="match status" value="1"/>
</dbReference>
<sequence length="776" mass="88016">MKKRVFFSVLILLVSCSFMVSAKSAADVSATVKDSQTKQPIEFATVELLSTKDSLLLGCITDSKGYFEITPPLKTAKIRIRFMGYKDYEVTFKNRNMGTILMMEDAKQLNEVAVKGNARQNKIDRDVFTITKEMRAGTTTSSELLGKLNGVNYNRYDKSISVDGKTNVLILIDGVEKDQNMAKNLSPDRIERIEVIKDPVGKYATDGYSAVINIVLKKDYSGVDFFIDNTSFFDVVHTNGKYPFAQDYGNLNFTYTYKNFDVYLSGWGYGGNMAIPITYTKQYGMVTSTTPPFDYSDPNSSIRNRNSSISLGGDYTLAKGHTLSAEVNYYGQHQNNNFWYDLTNSVNGVTTGQSSSTTTSQNNTDQWQGTLTYNGKFNDKSSVESDLRYSHNANVGDNSFAQDQFFSSSHINKNTNYVRFNGTYSYQFTPTFSTDLGYGYVGNNSVSSQSDSTFTYKEMRNRFSLYLNYQPAKQWRLKAGGILELYSQRYQASRNNQGAFLPYLNVQFIPSQKFNIIAKYHATVNYPGIDQLSPFKTAQDSLMWSLGNPLLKTSIYHTAGLEFHIMNAITIEPYYNFDNHHIATYITKEGNYYYSSNVNAGYYDRYGVQLNFTIPLAKTIFWQNWMDIYSNHIRYNGEGTTQHNFNINSTLVYVNPKLGVNTGLVLQKQMYRDAAIQGYTSDNNDLVVFFLQKSLMKSKLNITLLYMPPIKMGLKYEQHNLTQAGQYYQVSSTSLNLIKNLMFFEVSYHFNAGKQVTQKHTPSGQDEAKPKSGFGL</sequence>
<keyword evidence="4" id="KW-0812">Transmembrane</keyword>
<dbReference type="Gene3D" id="2.60.40.1120">
    <property type="entry name" value="Carboxypeptidase-like, regulatory domain"/>
    <property type="match status" value="1"/>
</dbReference>
<dbReference type="RefSeq" id="WP_183412511.1">
    <property type="nucleotide sequence ID" value="NZ_JACHYB010000001.1"/>
</dbReference>
<evidence type="ECO:0000256" key="8">
    <source>
        <dbReference type="SAM" id="MobiDB-lite"/>
    </source>
</evidence>
<dbReference type="AlphaFoldDB" id="A0A7W5DQ21"/>
<evidence type="ECO:0000256" key="2">
    <source>
        <dbReference type="ARBA" id="ARBA00022448"/>
    </source>
</evidence>
<keyword evidence="6" id="KW-0472">Membrane</keyword>
<evidence type="ECO:0008006" key="14">
    <source>
        <dbReference type="Google" id="ProtNLM"/>
    </source>
</evidence>
<evidence type="ECO:0000256" key="6">
    <source>
        <dbReference type="ARBA" id="ARBA00023136"/>
    </source>
</evidence>
<feature type="signal peptide" evidence="9">
    <location>
        <begin position="1"/>
        <end position="22"/>
    </location>
</feature>
<evidence type="ECO:0000256" key="4">
    <source>
        <dbReference type="ARBA" id="ARBA00022692"/>
    </source>
</evidence>
<dbReference type="InterPro" id="IPR008969">
    <property type="entry name" value="CarboxyPept-like_regulatory"/>
</dbReference>
<comment type="caution">
    <text evidence="12">The sequence shown here is derived from an EMBL/GenBank/DDBJ whole genome shotgun (WGS) entry which is preliminary data.</text>
</comment>
<feature type="region of interest" description="Disordered" evidence="8">
    <location>
        <begin position="757"/>
        <end position="776"/>
    </location>
</feature>
<evidence type="ECO:0000256" key="1">
    <source>
        <dbReference type="ARBA" id="ARBA00004571"/>
    </source>
</evidence>
<protein>
    <recommendedName>
        <fullName evidence="14">Outer membrane receptor proteins, mostly Fe transport</fullName>
    </recommendedName>
</protein>
<comment type="subcellular location">
    <subcellularLocation>
        <location evidence="1">Cell outer membrane</location>
        <topology evidence="1">Multi-pass membrane protein</topology>
    </subcellularLocation>
</comment>
<dbReference type="Proteomes" id="UP000544222">
    <property type="component" value="Unassembled WGS sequence"/>
</dbReference>
<dbReference type="GO" id="GO:0015344">
    <property type="term" value="F:siderophore uptake transmembrane transporter activity"/>
    <property type="evidence" value="ECO:0007669"/>
    <property type="project" value="TreeGrafter"/>
</dbReference>
<feature type="domain" description="Outer membrane protein beta-barrel" evidence="11">
    <location>
        <begin position="398"/>
        <end position="711"/>
    </location>
</feature>
<keyword evidence="13" id="KW-1185">Reference proteome</keyword>
<reference evidence="12 13" key="1">
    <citation type="submission" date="2020-08" db="EMBL/GenBank/DDBJ databases">
        <title>Genomic Encyclopedia of Type Strains, Phase IV (KMG-IV): sequencing the most valuable type-strain genomes for metagenomic binning, comparative biology and taxonomic classification.</title>
        <authorList>
            <person name="Goeker M."/>
        </authorList>
    </citation>
    <scope>NUCLEOTIDE SEQUENCE [LARGE SCALE GENOMIC DNA]</scope>
    <source>
        <strain evidence="12 13">DSM 27471</strain>
    </source>
</reference>
<keyword evidence="2" id="KW-0813">Transport</keyword>
<evidence type="ECO:0000259" key="11">
    <source>
        <dbReference type="Pfam" id="PF14905"/>
    </source>
</evidence>
<evidence type="ECO:0000259" key="10">
    <source>
        <dbReference type="Pfam" id="PF07715"/>
    </source>
</evidence>
<dbReference type="InterPro" id="IPR039426">
    <property type="entry name" value="TonB-dep_rcpt-like"/>
</dbReference>
<dbReference type="Pfam" id="PF13715">
    <property type="entry name" value="CarbopepD_reg_2"/>
    <property type="match status" value="1"/>
</dbReference>
<dbReference type="Gene3D" id="2.170.130.10">
    <property type="entry name" value="TonB-dependent receptor, plug domain"/>
    <property type="match status" value="1"/>
</dbReference>
<name>A0A7W5DQ21_9PORP</name>
<dbReference type="Pfam" id="PF07715">
    <property type="entry name" value="Plug"/>
    <property type="match status" value="1"/>
</dbReference>
<dbReference type="InterPro" id="IPR037066">
    <property type="entry name" value="Plug_dom_sf"/>
</dbReference>
<evidence type="ECO:0000256" key="5">
    <source>
        <dbReference type="ARBA" id="ARBA00022729"/>
    </source>
</evidence>
<dbReference type="SUPFAM" id="SSF56935">
    <property type="entry name" value="Porins"/>
    <property type="match status" value="1"/>
</dbReference>